<evidence type="ECO:0008006" key="12">
    <source>
        <dbReference type="Google" id="ProtNLM"/>
    </source>
</evidence>
<feature type="domain" description="Fibrinogen C-terminal" evidence="9">
    <location>
        <begin position="130"/>
        <end position="355"/>
    </location>
</feature>
<dbReference type="PROSITE" id="PS00022">
    <property type="entry name" value="EGF_1"/>
    <property type="match status" value="1"/>
</dbReference>
<name>A0AAV2H657_LYMST</name>
<dbReference type="InterPro" id="IPR036056">
    <property type="entry name" value="Fibrinogen-like_C"/>
</dbReference>
<evidence type="ECO:0000259" key="9">
    <source>
        <dbReference type="PROSITE" id="PS51406"/>
    </source>
</evidence>
<dbReference type="PANTHER" id="PTHR47221:SF6">
    <property type="entry name" value="FIBRINOGEN ALPHA CHAIN"/>
    <property type="match status" value="1"/>
</dbReference>
<dbReference type="GO" id="GO:0005576">
    <property type="term" value="C:extracellular region"/>
    <property type="evidence" value="ECO:0007669"/>
    <property type="project" value="UniProtKB-SubCell"/>
</dbReference>
<dbReference type="PROSITE" id="PS01186">
    <property type="entry name" value="EGF_2"/>
    <property type="match status" value="1"/>
</dbReference>
<gene>
    <name evidence="10" type="ORF">GSLYS_00003208001</name>
</gene>
<evidence type="ECO:0000256" key="4">
    <source>
        <dbReference type="ARBA" id="ARBA00023054"/>
    </source>
</evidence>
<organism evidence="10 11">
    <name type="scientific">Lymnaea stagnalis</name>
    <name type="common">Great pond snail</name>
    <name type="synonym">Helix stagnalis</name>
    <dbReference type="NCBI Taxonomy" id="6523"/>
    <lineage>
        <taxon>Eukaryota</taxon>
        <taxon>Metazoa</taxon>
        <taxon>Spiralia</taxon>
        <taxon>Lophotrochozoa</taxon>
        <taxon>Mollusca</taxon>
        <taxon>Gastropoda</taxon>
        <taxon>Heterobranchia</taxon>
        <taxon>Euthyneura</taxon>
        <taxon>Panpulmonata</taxon>
        <taxon>Hygrophila</taxon>
        <taxon>Lymnaeoidea</taxon>
        <taxon>Lymnaeidae</taxon>
        <taxon>Lymnaea</taxon>
    </lineage>
</organism>
<dbReference type="Proteomes" id="UP001497497">
    <property type="component" value="Unassembled WGS sequence"/>
</dbReference>
<proteinExistence type="predicted"/>
<dbReference type="SUPFAM" id="SSF56496">
    <property type="entry name" value="Fibrinogen C-terminal domain-like"/>
    <property type="match status" value="1"/>
</dbReference>
<protein>
    <recommendedName>
        <fullName evidence="12">Fibrinogen C-terminal domain-containing protein</fullName>
    </recommendedName>
</protein>
<dbReference type="Gene3D" id="2.10.25.10">
    <property type="entry name" value="Laminin"/>
    <property type="match status" value="1"/>
</dbReference>
<feature type="chain" id="PRO_5043819413" description="Fibrinogen C-terminal domain-containing protein" evidence="7">
    <location>
        <begin position="23"/>
        <end position="355"/>
    </location>
</feature>
<dbReference type="InterPro" id="IPR002181">
    <property type="entry name" value="Fibrinogen_a/b/g_C_dom"/>
</dbReference>
<dbReference type="PROSITE" id="PS51406">
    <property type="entry name" value="FIBRINOGEN_C_2"/>
    <property type="match status" value="1"/>
</dbReference>
<dbReference type="InterPro" id="IPR000742">
    <property type="entry name" value="EGF"/>
</dbReference>
<comment type="caution">
    <text evidence="10">The sequence shown here is derived from an EMBL/GenBank/DDBJ whole genome shotgun (WGS) entry which is preliminary data.</text>
</comment>
<dbReference type="PANTHER" id="PTHR47221">
    <property type="entry name" value="FIBRINOGEN ALPHA CHAIN"/>
    <property type="match status" value="1"/>
</dbReference>
<dbReference type="Pfam" id="PF00147">
    <property type="entry name" value="Fibrinogen_C"/>
    <property type="match status" value="1"/>
</dbReference>
<dbReference type="Gene3D" id="3.90.215.10">
    <property type="entry name" value="Gamma Fibrinogen, chain A, domain 1"/>
    <property type="match status" value="1"/>
</dbReference>
<keyword evidence="4" id="KW-0175">Coiled coil</keyword>
<keyword evidence="2" id="KW-0964">Secreted</keyword>
<evidence type="ECO:0000313" key="10">
    <source>
        <dbReference type="EMBL" id="CAL1529046.1"/>
    </source>
</evidence>
<evidence type="ECO:0000256" key="2">
    <source>
        <dbReference type="ARBA" id="ARBA00022525"/>
    </source>
</evidence>
<keyword evidence="3 7" id="KW-0732">Signal</keyword>
<keyword evidence="5" id="KW-1015">Disulfide bond</keyword>
<dbReference type="PROSITE" id="PS50948">
    <property type="entry name" value="PAN"/>
    <property type="match status" value="1"/>
</dbReference>
<evidence type="ECO:0000256" key="6">
    <source>
        <dbReference type="ARBA" id="ARBA00023180"/>
    </source>
</evidence>
<comment type="subcellular location">
    <subcellularLocation>
        <location evidence="1">Secreted</location>
    </subcellularLocation>
</comment>
<evidence type="ECO:0000256" key="7">
    <source>
        <dbReference type="SAM" id="SignalP"/>
    </source>
</evidence>
<evidence type="ECO:0000256" key="5">
    <source>
        <dbReference type="ARBA" id="ARBA00023157"/>
    </source>
</evidence>
<dbReference type="InterPro" id="IPR003609">
    <property type="entry name" value="Pan_app"/>
</dbReference>
<sequence>MAHLSNSRWLLLTLTCSGFIATSIPASVRESFFERTLLCGGNVTSYSGATLKTTLECGLLCAADDKCTGYARSTSAACVLYNQSLARLKACTSDSTDTNSVYVKQSTCLNGGSFSADSGSCKCIDGYVGTYCERLMQDCSEGYTLGGYRSDQKYWIKPTLATDAFKVYCQMSQGTGITRLQARTNANIDFNRTWLDFKVGFEITDNSDFWLGNEYIHWITSSFPQVLMVQLSEGKTKTFQRYHKNFTMSDGANSYAVSYTTSWSKDDDKIFMDGCWANTSIKFSTWDRDNDGSDVNCAQTHGAGFWFASDCGVCNPNGRLYPGQHVRLNIPNENFWTPTLGNWTPDAVNMVLFRI</sequence>
<feature type="signal peptide" evidence="7">
    <location>
        <begin position="1"/>
        <end position="22"/>
    </location>
</feature>
<evidence type="ECO:0000256" key="1">
    <source>
        <dbReference type="ARBA" id="ARBA00004613"/>
    </source>
</evidence>
<keyword evidence="11" id="KW-1185">Reference proteome</keyword>
<reference evidence="10 11" key="1">
    <citation type="submission" date="2024-04" db="EMBL/GenBank/DDBJ databases">
        <authorList>
            <consortium name="Genoscope - CEA"/>
            <person name="William W."/>
        </authorList>
    </citation>
    <scope>NUCLEOTIDE SEQUENCE [LARGE SCALE GENOMIC DNA]</scope>
</reference>
<evidence type="ECO:0000256" key="3">
    <source>
        <dbReference type="ARBA" id="ARBA00022729"/>
    </source>
</evidence>
<keyword evidence="6" id="KW-0325">Glycoprotein</keyword>
<dbReference type="InterPro" id="IPR014716">
    <property type="entry name" value="Fibrinogen_a/b/g_C_1"/>
</dbReference>
<dbReference type="InterPro" id="IPR037579">
    <property type="entry name" value="FIB_ANG-like"/>
</dbReference>
<accession>A0AAV2H657</accession>
<dbReference type="SMART" id="SM00186">
    <property type="entry name" value="FBG"/>
    <property type="match status" value="1"/>
</dbReference>
<evidence type="ECO:0000313" key="11">
    <source>
        <dbReference type="Proteomes" id="UP001497497"/>
    </source>
</evidence>
<feature type="domain" description="Apple" evidence="8">
    <location>
        <begin position="16"/>
        <end position="108"/>
    </location>
</feature>
<dbReference type="AlphaFoldDB" id="A0AAV2H657"/>
<dbReference type="EMBL" id="CAXITT010000042">
    <property type="protein sequence ID" value="CAL1529046.1"/>
    <property type="molecule type" value="Genomic_DNA"/>
</dbReference>
<evidence type="ECO:0000259" key="8">
    <source>
        <dbReference type="PROSITE" id="PS50948"/>
    </source>
</evidence>